<proteinExistence type="inferred from homology"/>
<keyword evidence="7 9" id="KW-0472">Membrane</keyword>
<dbReference type="GO" id="GO:0022857">
    <property type="term" value="F:transmembrane transporter activity"/>
    <property type="evidence" value="ECO:0007669"/>
    <property type="project" value="TreeGrafter"/>
</dbReference>
<keyword evidence="8 9" id="KW-0131">Cell cycle</keyword>
<evidence type="ECO:0000313" key="11">
    <source>
        <dbReference type="EMBL" id="GAV25618.1"/>
    </source>
</evidence>
<dbReference type="GO" id="GO:0016887">
    <property type="term" value="F:ATP hydrolysis activity"/>
    <property type="evidence" value="ECO:0007669"/>
    <property type="project" value="InterPro"/>
</dbReference>
<dbReference type="Proteomes" id="UP000187338">
    <property type="component" value="Unassembled WGS sequence"/>
</dbReference>
<keyword evidence="12" id="KW-1185">Reference proteome</keyword>
<evidence type="ECO:0000256" key="6">
    <source>
        <dbReference type="ARBA" id="ARBA00022840"/>
    </source>
</evidence>
<dbReference type="GO" id="GO:0005886">
    <property type="term" value="C:plasma membrane"/>
    <property type="evidence" value="ECO:0007669"/>
    <property type="project" value="UniProtKB-SubCell"/>
</dbReference>
<evidence type="ECO:0000256" key="9">
    <source>
        <dbReference type="RuleBase" id="RU365094"/>
    </source>
</evidence>
<dbReference type="Pfam" id="PF00005">
    <property type="entry name" value="ABC_tran"/>
    <property type="match status" value="1"/>
</dbReference>
<dbReference type="GO" id="GO:0005524">
    <property type="term" value="F:ATP binding"/>
    <property type="evidence" value="ECO:0007669"/>
    <property type="project" value="UniProtKB-UniRule"/>
</dbReference>
<dbReference type="EMBL" id="BDJL01000054">
    <property type="protein sequence ID" value="GAV25618.1"/>
    <property type="molecule type" value="Genomic_DNA"/>
</dbReference>
<evidence type="ECO:0000256" key="4">
    <source>
        <dbReference type="ARBA" id="ARBA00022618"/>
    </source>
</evidence>
<evidence type="ECO:0000256" key="3">
    <source>
        <dbReference type="ARBA" id="ARBA00022475"/>
    </source>
</evidence>
<keyword evidence="5 9" id="KW-0547">Nucleotide-binding</keyword>
<comment type="caution">
    <text evidence="11">The sequence shown here is derived from an EMBL/GenBank/DDBJ whole genome shotgun (WGS) entry which is preliminary data.</text>
</comment>
<evidence type="ECO:0000256" key="1">
    <source>
        <dbReference type="ARBA" id="ARBA00005417"/>
    </source>
</evidence>
<dbReference type="PANTHER" id="PTHR24220">
    <property type="entry name" value="IMPORT ATP-BINDING PROTEIN"/>
    <property type="match status" value="1"/>
</dbReference>
<dbReference type="AlphaFoldDB" id="A0A1L8D365"/>
<keyword evidence="6 9" id="KW-0067">ATP-binding</keyword>
<dbReference type="STRING" id="661089.ciss_15510"/>
<gene>
    <name evidence="9" type="primary">ftsE</name>
    <name evidence="11" type="ORF">ciss_15510</name>
</gene>
<keyword evidence="4 9" id="KW-0132">Cell division</keyword>
<dbReference type="SMART" id="SM00382">
    <property type="entry name" value="AAA"/>
    <property type="match status" value="1"/>
</dbReference>
<comment type="subcellular location">
    <subcellularLocation>
        <location evidence="9">Cell membrane</location>
        <topology evidence="9">Peripheral membrane protein</topology>
        <orientation evidence="9">Cytoplasmic side</orientation>
    </subcellularLocation>
</comment>
<dbReference type="FunFam" id="3.40.50.300:FF:000056">
    <property type="entry name" value="Cell division ATP-binding protein FtsE"/>
    <property type="match status" value="1"/>
</dbReference>
<evidence type="ECO:0000256" key="7">
    <source>
        <dbReference type="ARBA" id="ARBA00023136"/>
    </source>
</evidence>
<accession>A0A1L8D365</accession>
<dbReference type="PANTHER" id="PTHR24220:SF470">
    <property type="entry name" value="CELL DIVISION ATP-BINDING PROTEIN FTSE"/>
    <property type="match status" value="1"/>
</dbReference>
<reference evidence="12" key="1">
    <citation type="submission" date="2016-12" db="EMBL/GenBank/DDBJ databases">
        <title>Draft Genome Sequences od Carboxydothermus pertinax and islandicus, Hydrogenogenic Carboxydotrophic Bacteria.</title>
        <authorList>
            <person name="Fukuyama Y."/>
            <person name="Ohmae K."/>
            <person name="Yoneda Y."/>
            <person name="Yoshida T."/>
            <person name="Sako Y."/>
        </authorList>
    </citation>
    <scope>NUCLEOTIDE SEQUENCE [LARGE SCALE GENOMIC DNA]</scope>
    <source>
        <strain evidence="12">SET</strain>
    </source>
</reference>
<name>A0A1L8D365_9THEO</name>
<dbReference type="PROSITE" id="PS50893">
    <property type="entry name" value="ABC_TRANSPORTER_2"/>
    <property type="match status" value="1"/>
</dbReference>
<dbReference type="InterPro" id="IPR017871">
    <property type="entry name" value="ABC_transporter-like_CS"/>
</dbReference>
<feature type="domain" description="ABC transporter" evidence="10">
    <location>
        <begin position="8"/>
        <end position="231"/>
    </location>
</feature>
<keyword evidence="3 9" id="KW-1003">Cell membrane</keyword>
<dbReference type="PROSITE" id="PS00211">
    <property type="entry name" value="ABC_TRANSPORTER_1"/>
    <property type="match status" value="1"/>
</dbReference>
<dbReference type="InterPro" id="IPR015854">
    <property type="entry name" value="ABC_transpr_LolD-like"/>
</dbReference>
<dbReference type="InterPro" id="IPR003593">
    <property type="entry name" value="AAA+_ATPase"/>
</dbReference>
<dbReference type="Gene3D" id="3.40.50.300">
    <property type="entry name" value="P-loop containing nucleotide triphosphate hydrolases"/>
    <property type="match status" value="1"/>
</dbReference>
<organism evidence="11 12">
    <name type="scientific">Carboxydothermus islandicus</name>
    <dbReference type="NCBI Taxonomy" id="661089"/>
    <lineage>
        <taxon>Bacteria</taxon>
        <taxon>Bacillati</taxon>
        <taxon>Bacillota</taxon>
        <taxon>Clostridia</taxon>
        <taxon>Thermoanaerobacterales</taxon>
        <taxon>Thermoanaerobacteraceae</taxon>
        <taxon>Carboxydothermus</taxon>
    </lineage>
</organism>
<evidence type="ECO:0000313" key="12">
    <source>
        <dbReference type="Proteomes" id="UP000187338"/>
    </source>
</evidence>
<evidence type="ECO:0000256" key="2">
    <source>
        <dbReference type="ARBA" id="ARBA00020019"/>
    </source>
</evidence>
<dbReference type="InterPro" id="IPR027417">
    <property type="entry name" value="P-loop_NTPase"/>
</dbReference>
<evidence type="ECO:0000259" key="10">
    <source>
        <dbReference type="PROSITE" id="PS50893"/>
    </source>
</evidence>
<sequence>MKAGDKMLQLFNVTKIYPGSIKALSDVSFKVNKGEFVFLVGNSGAGKSTLLKLITREELPTHGQILVNGKNIVRLRGREIPLYRRRIGMVFQDFRLLPNKTAFENVAFALEICGLSGKQIKERSLYALERVGMAKKADRFPAELSGGEAQRVAIARAIVNNPILLLADEPTGNLDPENSLAIINLLKEINYSGTTVIVATHDALIVDALRQRVIALKDGKIVRDEESGAYAG</sequence>
<protein>
    <recommendedName>
        <fullName evidence="2 9">Cell division ATP-binding protein FtsE</fullName>
    </recommendedName>
</protein>
<dbReference type="GO" id="GO:0051301">
    <property type="term" value="P:cell division"/>
    <property type="evidence" value="ECO:0007669"/>
    <property type="project" value="UniProtKB-UniRule"/>
</dbReference>
<dbReference type="InterPro" id="IPR005286">
    <property type="entry name" value="Cell_div_FtsE"/>
</dbReference>
<evidence type="ECO:0000256" key="8">
    <source>
        <dbReference type="ARBA" id="ARBA00023306"/>
    </source>
</evidence>
<comment type="similarity">
    <text evidence="1 9">Belongs to the ABC transporter superfamily.</text>
</comment>
<comment type="subunit">
    <text evidence="9">Homodimer. Forms a membrane-associated complex with FtsX.</text>
</comment>
<dbReference type="SUPFAM" id="SSF52540">
    <property type="entry name" value="P-loop containing nucleoside triphosphate hydrolases"/>
    <property type="match status" value="1"/>
</dbReference>
<dbReference type="NCBIfam" id="TIGR02673">
    <property type="entry name" value="FtsE"/>
    <property type="match status" value="1"/>
</dbReference>
<evidence type="ECO:0000256" key="5">
    <source>
        <dbReference type="ARBA" id="ARBA00022741"/>
    </source>
</evidence>
<dbReference type="InterPro" id="IPR003439">
    <property type="entry name" value="ABC_transporter-like_ATP-bd"/>
</dbReference>
<comment type="function">
    <text evidence="9">Part of the ABC transporter FtsEX involved in cellular division.</text>
</comment>